<dbReference type="InterPro" id="IPR000835">
    <property type="entry name" value="HTH_MarR-typ"/>
</dbReference>
<reference evidence="7" key="1">
    <citation type="submission" date="2019-04" db="EMBL/GenBank/DDBJ databases">
        <title>Draft genome sequence of Pseudonocardiaceae bacterium SL3-2-4.</title>
        <authorList>
            <person name="Ningsih F."/>
            <person name="Yokota A."/>
            <person name="Sakai Y."/>
            <person name="Nanatani K."/>
            <person name="Yabe S."/>
            <person name="Oetari A."/>
            <person name="Sjamsuridzal W."/>
        </authorList>
    </citation>
    <scope>NUCLEOTIDE SEQUENCE [LARGE SCALE GENOMIC DNA]</scope>
    <source>
        <strain evidence="7">SL3-2-4</strain>
    </source>
</reference>
<keyword evidence="3" id="KW-0804">Transcription</keyword>
<evidence type="ECO:0000259" key="5">
    <source>
        <dbReference type="PROSITE" id="PS50995"/>
    </source>
</evidence>
<keyword evidence="1" id="KW-0805">Transcription regulation</keyword>
<dbReference type="PANTHER" id="PTHR42756">
    <property type="entry name" value="TRANSCRIPTIONAL REGULATOR, MARR"/>
    <property type="match status" value="1"/>
</dbReference>
<sequence length="163" mass="17526">MAKPRAAASASGPPGATSPEPVGADRLGHLVKRAEQALIARKTQALREFDLTVPQYAALLRLSHSDGMSAAQLARDCLVTPQTMATVLANLEGKGLIERRQSTLHQKVLVARVTRAGRALLRKADRAALRVEGRFAAEFSEAELSRFRGYLERAIAVLGSDEA</sequence>
<dbReference type="EMBL" id="BJFL01000035">
    <property type="protein sequence ID" value="GDY33147.1"/>
    <property type="molecule type" value="Genomic_DNA"/>
</dbReference>
<evidence type="ECO:0000256" key="2">
    <source>
        <dbReference type="ARBA" id="ARBA00023125"/>
    </source>
</evidence>
<dbReference type="AlphaFoldDB" id="A0A4D4JGX4"/>
<dbReference type="GO" id="GO:0003700">
    <property type="term" value="F:DNA-binding transcription factor activity"/>
    <property type="evidence" value="ECO:0007669"/>
    <property type="project" value="InterPro"/>
</dbReference>
<organism evidence="6 7">
    <name type="scientific">Gandjariella thermophila</name>
    <dbReference type="NCBI Taxonomy" id="1931992"/>
    <lineage>
        <taxon>Bacteria</taxon>
        <taxon>Bacillati</taxon>
        <taxon>Actinomycetota</taxon>
        <taxon>Actinomycetes</taxon>
        <taxon>Pseudonocardiales</taxon>
        <taxon>Pseudonocardiaceae</taxon>
        <taxon>Gandjariella</taxon>
    </lineage>
</organism>
<evidence type="ECO:0000256" key="3">
    <source>
        <dbReference type="ARBA" id="ARBA00023163"/>
    </source>
</evidence>
<keyword evidence="2" id="KW-0238">DNA-binding</keyword>
<dbReference type="SMART" id="SM00347">
    <property type="entry name" value="HTH_MARR"/>
    <property type="match status" value="1"/>
</dbReference>
<name>A0A4D4JGX4_9PSEU</name>
<keyword evidence="7" id="KW-1185">Reference proteome</keyword>
<evidence type="ECO:0000313" key="6">
    <source>
        <dbReference type="EMBL" id="GDY33147.1"/>
    </source>
</evidence>
<proteinExistence type="predicted"/>
<dbReference type="RefSeq" id="WP_137816124.1">
    <property type="nucleotide sequence ID" value="NZ_BJFL01000035.1"/>
</dbReference>
<dbReference type="SUPFAM" id="SSF46785">
    <property type="entry name" value="Winged helix' DNA-binding domain"/>
    <property type="match status" value="1"/>
</dbReference>
<evidence type="ECO:0000313" key="7">
    <source>
        <dbReference type="Proteomes" id="UP000298860"/>
    </source>
</evidence>
<protein>
    <recommendedName>
        <fullName evidence="5">HTH marR-type domain-containing protein</fullName>
    </recommendedName>
</protein>
<dbReference type="PANTHER" id="PTHR42756:SF1">
    <property type="entry name" value="TRANSCRIPTIONAL REPRESSOR OF EMRAB OPERON"/>
    <property type="match status" value="1"/>
</dbReference>
<evidence type="ECO:0000256" key="1">
    <source>
        <dbReference type="ARBA" id="ARBA00023015"/>
    </source>
</evidence>
<gene>
    <name evidence="6" type="ORF">GTS_47800</name>
</gene>
<accession>A0A4D4JGX4</accession>
<evidence type="ECO:0000256" key="4">
    <source>
        <dbReference type="SAM" id="MobiDB-lite"/>
    </source>
</evidence>
<feature type="domain" description="HTH marR-type" evidence="5">
    <location>
        <begin position="24"/>
        <end position="156"/>
    </location>
</feature>
<dbReference type="GO" id="GO:0003677">
    <property type="term" value="F:DNA binding"/>
    <property type="evidence" value="ECO:0007669"/>
    <property type="project" value="UniProtKB-KW"/>
</dbReference>
<feature type="region of interest" description="Disordered" evidence="4">
    <location>
        <begin position="1"/>
        <end position="24"/>
    </location>
</feature>
<dbReference type="Proteomes" id="UP000298860">
    <property type="component" value="Unassembled WGS sequence"/>
</dbReference>
<dbReference type="InterPro" id="IPR036388">
    <property type="entry name" value="WH-like_DNA-bd_sf"/>
</dbReference>
<dbReference type="Pfam" id="PF01047">
    <property type="entry name" value="MarR"/>
    <property type="match status" value="1"/>
</dbReference>
<dbReference type="Gene3D" id="1.10.10.10">
    <property type="entry name" value="Winged helix-like DNA-binding domain superfamily/Winged helix DNA-binding domain"/>
    <property type="match status" value="1"/>
</dbReference>
<comment type="caution">
    <text evidence="6">The sequence shown here is derived from an EMBL/GenBank/DDBJ whole genome shotgun (WGS) entry which is preliminary data.</text>
</comment>
<feature type="compositionally biased region" description="Low complexity" evidence="4">
    <location>
        <begin position="1"/>
        <end position="15"/>
    </location>
</feature>
<dbReference type="PROSITE" id="PS50995">
    <property type="entry name" value="HTH_MARR_2"/>
    <property type="match status" value="1"/>
</dbReference>
<dbReference type="OrthoDB" id="3177763at2"/>
<dbReference type="InterPro" id="IPR036390">
    <property type="entry name" value="WH_DNA-bd_sf"/>
</dbReference>